<gene>
    <name evidence="3" type="ORF">MBOU_10990</name>
</gene>
<dbReference type="Proteomes" id="UP000465360">
    <property type="component" value="Unassembled WGS sequence"/>
</dbReference>
<proteinExistence type="inferred from homology"/>
<dbReference type="InterPro" id="IPR038332">
    <property type="entry name" value="PPE_sf"/>
</dbReference>
<sequence>MSFLALPPEINSALMHAGAGTAPLLEAATAWKGLSAELATAADSFASVTSSLVGGPWQGASATAMAEAAAPYTSWLSAAAASAESTATQALGVVSAFETALAATVDPLVIAANRSELVSLALSNIFGQNSPAIAAVEWDYELMWAKDVAAMAGYHVDVSLLVSKLQEFARPALAGLGGLGAVSGSVGSIATAGQHLGSPLAALTGVTGLRVDSQIGIGGHLPGVGSFGWSSTGGPLAFPTLGSNLSVAGTGLLRSWLTQWGFNAPSSATGGAASVAGVDLDGFINSFIRSVNPGADLDLFPITLPLDLNVAGGIGPINIQPIQILPTIPLNFNHTFYLGPVTVPDIHVPAIPLAGISIPIDIGPLNMSPITVFPGAVIPNEIIPIPAFNIVPTGPIQIFNFLFGTGVLEVNLGVNATTAQVGLSIPPITLFPSGLNIPDNPIHLDVGASAGTGGFTIPGFSLPEQAIPVTINIAGQIDGLSTPAITIDAIPSQLHLAVTADRVVPIFPLPTIPLHIDLNGSLGALNVAPISMPATHVAITNASVTVGSFTLPQMSVPHIPLHVSGTVALAENSITHFTLLDPLDIHAQLALGQITGPSVHIERMLRPLADAAYVVISDVTANLEITPLGFESISLKTFEFALPDISIPSQNLLSLDLAGGIDPVTFFSGGLTFPENSVSLTNFSAGLNPFTIFSDGFKVDQFPFKFHAEVLSPTPYSTGSVGPIHIPAAPALPAIHGGVTGNVGLNLGLPSIPLPAIHGGLHGNTNYGFFTDQPIDILPFRGTGNLAISQINAAIKVSSFPLDLVVPVIGLRIAGEVAPFSLSQAIPSMVAPIDFTTGPITVPPLSLTGSIPLELPFDVLSAITVPGITHSQSIPLDFAFDTPALSIPETTIAAISFGGNMANSAGGGWTALLNAFADNVVNAGPRLSTALDAGVDWLGHQLSNAGLGNAGVYNLGSGNLGDFNFGGGNVGSYNLGWGNIGVANIGLGNSALGTLMGQNFGFGNSGSGNIGFGNTGNGNIGIGNTGNGNSGIGLIGDNRSGFGGWNSGSGNVGLFNSGTGNWGLFNSGINNSGFGNSGESNTGLFNAGLANTGVGNAGAYNRGGFNAGVLNTGAFNPGNANTGWFNSGHANTGIANSGNSNIGVLISGNHSVGALFTGDFAGGAGINILDINENLGPIHIDPIHVPGLPIDINETFYIGPFTIPQIDVPAIPLDIHQGLTLPAITLFEGLHLPAQVHTIPIEIPAGSASTLTLPVIKYTAQAHFGVLPPLNPQDFFIGQTSDPRSTSGQPTTGITFHFAESSGRTGHITLNLPEINIPKIATSPVPLSIDVTGGIPAFSLFPGGLSIPENPIPVNLSVTGGLQPFTIFPDGYTIDPIPLHLRLDANLLNPFDGIPPSLNLVDFHVYGGLGPVAIPDLPIPAIPLSLTANLSHGDFTIPQLQLPNIPVQISGNIGLGPIGIESQPIAAIWGDPLATIHFDASQSAGMRIDPFYVWSPSNSLWDPATTGPSFIAFGTDWQGAPFPLPHGPLIIGGASSGPWSATISGGMLAFNTPAVMIDQIPLGFQVPGGFDGATIFPGGLTFPANNLLNLDLAAGTQAFTIPARTIQAISADLHAIVSIATPDNPWPPYNLLKVNATGGVGPFVFPSFHIPSIPLGFELGGGIGPITIPSFSTPPISLGLDPFASLGPVTVHPISFDQIILQIDGIEVSAMTTGASTSSIQMRVSGLAGAIVDLGGTTAGSTTPPFGIPGFSVVTPPGGGIPGFGFPVDPITITLPLSVTIPSLTFPGVSIPHLPLGLGLSGGLPAFDLPSITIDRIPINLAGNLTLF</sequence>
<dbReference type="Gene3D" id="1.20.1260.20">
    <property type="entry name" value="PPE superfamily"/>
    <property type="match status" value="1"/>
</dbReference>
<evidence type="ECO:0000256" key="1">
    <source>
        <dbReference type="ARBA" id="ARBA00010652"/>
    </source>
</evidence>
<comment type="caution">
    <text evidence="3">The sequence shown here is derived from an EMBL/GenBank/DDBJ whole genome shotgun (WGS) entry which is preliminary data.</text>
</comment>
<dbReference type="EMBL" id="BLKZ01000001">
    <property type="protein sequence ID" value="GFG89057.1"/>
    <property type="molecule type" value="Genomic_DNA"/>
</dbReference>
<evidence type="ECO:0000313" key="3">
    <source>
        <dbReference type="EMBL" id="GFG89057.1"/>
    </source>
</evidence>
<protein>
    <recommendedName>
        <fullName evidence="2">PPE domain-containing protein</fullName>
    </recommendedName>
</protein>
<comment type="similarity">
    <text evidence="1">Belongs to the mycobacterial PPE family.</text>
</comment>
<dbReference type="InterPro" id="IPR002989">
    <property type="entry name" value="Mycobac_pentapep"/>
</dbReference>
<dbReference type="GO" id="GO:0052572">
    <property type="term" value="P:response to host immune response"/>
    <property type="evidence" value="ECO:0007669"/>
    <property type="project" value="TreeGrafter"/>
</dbReference>
<dbReference type="SUPFAM" id="SSF140459">
    <property type="entry name" value="PE/PPE dimer-like"/>
    <property type="match status" value="1"/>
</dbReference>
<organism evidence="3 4">
    <name type="scientific">Mycobacterium bourgelatii</name>
    <dbReference type="NCBI Taxonomy" id="1273442"/>
    <lineage>
        <taxon>Bacteria</taxon>
        <taxon>Bacillati</taxon>
        <taxon>Actinomycetota</taxon>
        <taxon>Actinomycetes</taxon>
        <taxon>Mycobacteriales</taxon>
        <taxon>Mycobacteriaceae</taxon>
        <taxon>Mycobacterium</taxon>
    </lineage>
</organism>
<dbReference type="PANTHER" id="PTHR46766:SF1">
    <property type="entry name" value="GLUTAMINE-RICH PROTEIN 2"/>
    <property type="match status" value="1"/>
</dbReference>
<dbReference type="InterPro" id="IPR000030">
    <property type="entry name" value="PPE_dom"/>
</dbReference>
<dbReference type="RefSeq" id="WP_163708822.1">
    <property type="nucleotide sequence ID" value="NZ_BLKZ01000001.1"/>
</dbReference>
<reference evidence="3 4" key="1">
    <citation type="journal article" date="2019" name="Emerg. Microbes Infect.">
        <title>Comprehensive subspecies identification of 175 nontuberculous mycobacteria species based on 7547 genomic profiles.</title>
        <authorList>
            <person name="Matsumoto Y."/>
            <person name="Kinjo T."/>
            <person name="Motooka D."/>
            <person name="Nabeya D."/>
            <person name="Jung N."/>
            <person name="Uechi K."/>
            <person name="Horii T."/>
            <person name="Iida T."/>
            <person name="Fujita J."/>
            <person name="Nakamura S."/>
        </authorList>
    </citation>
    <scope>NUCLEOTIDE SEQUENCE [LARGE SCALE GENOMIC DNA]</scope>
    <source>
        <strain evidence="3 4">JCM 30725</strain>
    </source>
</reference>
<evidence type="ECO:0000259" key="2">
    <source>
        <dbReference type="Pfam" id="PF00823"/>
    </source>
</evidence>
<keyword evidence="4" id="KW-1185">Reference proteome</keyword>
<feature type="domain" description="PPE" evidence="2">
    <location>
        <begin position="3"/>
        <end position="165"/>
    </location>
</feature>
<name>A0A7I9YK59_MYCBU</name>
<accession>A0A7I9YK59</accession>
<evidence type="ECO:0000313" key="4">
    <source>
        <dbReference type="Proteomes" id="UP000465360"/>
    </source>
</evidence>
<dbReference type="Pfam" id="PF00823">
    <property type="entry name" value="PPE"/>
    <property type="match status" value="1"/>
</dbReference>
<dbReference type="Pfam" id="PF01469">
    <property type="entry name" value="Pentapeptide_2"/>
    <property type="match status" value="4"/>
</dbReference>
<dbReference type="FunFam" id="1.20.1260.20:FF:000001">
    <property type="entry name" value="PPE family protein PPE41"/>
    <property type="match status" value="1"/>
</dbReference>
<dbReference type="PANTHER" id="PTHR46766">
    <property type="entry name" value="GLUTAMINE-RICH PROTEIN 2"/>
    <property type="match status" value="1"/>
</dbReference>